<sequence length="188" mass="20074">MWRKSRDASDLSSYQSLLAAFSTAVTAAKAITPDILPFVTSQGDQVTEVQLAKPSASISSVKFSPLNSRPPTPSSWELTFGAPVSSRAASQLSIEADPEGVPADSVHYLPEFVPCTDLLALYSLVGTQSPLCSLVPNFVAGPPALPLERTLASGMLAEELQRNYRRRLAGIRSGLFLFQTGKVLAPPK</sequence>
<keyword evidence="2" id="KW-1185">Reference proteome</keyword>
<dbReference type="AlphaFoldDB" id="A0A9Q1I9R5"/>
<evidence type="ECO:0000313" key="1">
    <source>
        <dbReference type="EMBL" id="KAJ8333733.1"/>
    </source>
</evidence>
<dbReference type="Proteomes" id="UP001152622">
    <property type="component" value="Chromosome 22"/>
</dbReference>
<proteinExistence type="predicted"/>
<protein>
    <submittedName>
        <fullName evidence="1">Uncharacterized protein</fullName>
    </submittedName>
</protein>
<name>A0A9Q1I9R5_SYNKA</name>
<comment type="caution">
    <text evidence="1">The sequence shown here is derived from an EMBL/GenBank/DDBJ whole genome shotgun (WGS) entry which is preliminary data.</text>
</comment>
<accession>A0A9Q1I9R5</accession>
<reference evidence="1" key="1">
    <citation type="journal article" date="2023" name="Science">
        <title>Genome structures resolve the early diversification of teleost fishes.</title>
        <authorList>
            <person name="Parey E."/>
            <person name="Louis A."/>
            <person name="Montfort J."/>
            <person name="Bouchez O."/>
            <person name="Roques C."/>
            <person name="Iampietro C."/>
            <person name="Lluch J."/>
            <person name="Castinel A."/>
            <person name="Donnadieu C."/>
            <person name="Desvignes T."/>
            <person name="Floi Bucao C."/>
            <person name="Jouanno E."/>
            <person name="Wen M."/>
            <person name="Mejri S."/>
            <person name="Dirks R."/>
            <person name="Jansen H."/>
            <person name="Henkel C."/>
            <person name="Chen W.J."/>
            <person name="Zahm M."/>
            <person name="Cabau C."/>
            <person name="Klopp C."/>
            <person name="Thompson A.W."/>
            <person name="Robinson-Rechavi M."/>
            <person name="Braasch I."/>
            <person name="Lecointre G."/>
            <person name="Bobe J."/>
            <person name="Postlethwait J.H."/>
            <person name="Berthelot C."/>
            <person name="Roest Crollius H."/>
            <person name="Guiguen Y."/>
        </authorList>
    </citation>
    <scope>NUCLEOTIDE SEQUENCE</scope>
    <source>
        <strain evidence="1">WJC10195</strain>
    </source>
</reference>
<organism evidence="1 2">
    <name type="scientific">Synaphobranchus kaupii</name>
    <name type="common">Kaup's arrowtooth eel</name>
    <dbReference type="NCBI Taxonomy" id="118154"/>
    <lineage>
        <taxon>Eukaryota</taxon>
        <taxon>Metazoa</taxon>
        <taxon>Chordata</taxon>
        <taxon>Craniata</taxon>
        <taxon>Vertebrata</taxon>
        <taxon>Euteleostomi</taxon>
        <taxon>Actinopterygii</taxon>
        <taxon>Neopterygii</taxon>
        <taxon>Teleostei</taxon>
        <taxon>Anguilliformes</taxon>
        <taxon>Synaphobranchidae</taxon>
        <taxon>Synaphobranchus</taxon>
    </lineage>
</organism>
<gene>
    <name evidence="1" type="ORF">SKAU_G00410520</name>
</gene>
<evidence type="ECO:0000313" key="2">
    <source>
        <dbReference type="Proteomes" id="UP001152622"/>
    </source>
</evidence>
<dbReference type="EMBL" id="JAINUF010000022">
    <property type="protein sequence ID" value="KAJ8333733.1"/>
    <property type="molecule type" value="Genomic_DNA"/>
</dbReference>